<keyword evidence="7" id="KW-1185">Reference proteome</keyword>
<dbReference type="PANTHER" id="PTHR18952:SF124">
    <property type="entry name" value="CARBONIC ANHYDRASE 7"/>
    <property type="match status" value="1"/>
</dbReference>
<evidence type="ECO:0000256" key="3">
    <source>
        <dbReference type="ARBA" id="ARBA00022833"/>
    </source>
</evidence>
<evidence type="ECO:0000256" key="1">
    <source>
        <dbReference type="ARBA" id="ARBA00010718"/>
    </source>
</evidence>
<reference evidence="6" key="1">
    <citation type="submission" date="2013-04" db="EMBL/GenBank/DDBJ databases">
        <authorList>
            <person name="Qu J."/>
            <person name="Murali S.C."/>
            <person name="Bandaranaike D."/>
            <person name="Bellair M."/>
            <person name="Blankenburg K."/>
            <person name="Chao H."/>
            <person name="Dinh H."/>
            <person name="Doddapaneni H."/>
            <person name="Downs B."/>
            <person name="Dugan-Rocha S."/>
            <person name="Elkadiri S."/>
            <person name="Gnanaolivu R.D."/>
            <person name="Hernandez B."/>
            <person name="Javaid M."/>
            <person name="Jayaseelan J.C."/>
            <person name="Lee S."/>
            <person name="Li M."/>
            <person name="Ming W."/>
            <person name="Munidasa M."/>
            <person name="Muniz J."/>
            <person name="Nguyen L."/>
            <person name="Ongeri F."/>
            <person name="Osuji N."/>
            <person name="Pu L.-L."/>
            <person name="Puazo M."/>
            <person name="Qu C."/>
            <person name="Quiroz J."/>
            <person name="Raj R."/>
            <person name="Weissenberger G."/>
            <person name="Xin Y."/>
            <person name="Zou X."/>
            <person name="Han Y."/>
            <person name="Richards S."/>
            <person name="Worley K."/>
            <person name="Muzny D."/>
            <person name="Gibbs R."/>
        </authorList>
    </citation>
    <scope>NUCLEOTIDE SEQUENCE</scope>
    <source>
        <strain evidence="6">Sampled in the wild</strain>
    </source>
</reference>
<evidence type="ECO:0000259" key="5">
    <source>
        <dbReference type="PROSITE" id="PS51144"/>
    </source>
</evidence>
<keyword evidence="3 4" id="KW-0862">Zinc</keyword>
<evidence type="ECO:0000256" key="4">
    <source>
        <dbReference type="RuleBase" id="RU367011"/>
    </source>
</evidence>
<dbReference type="SUPFAM" id="SSF51069">
    <property type="entry name" value="Carbonic anhydrase"/>
    <property type="match status" value="1"/>
</dbReference>
<comment type="catalytic activity">
    <reaction evidence="4">
        <text>hydrogencarbonate + H(+) = CO2 + H2O</text>
        <dbReference type="Rhea" id="RHEA:10748"/>
        <dbReference type="ChEBI" id="CHEBI:15377"/>
        <dbReference type="ChEBI" id="CHEBI:15378"/>
        <dbReference type="ChEBI" id="CHEBI:16526"/>
        <dbReference type="ChEBI" id="CHEBI:17544"/>
        <dbReference type="EC" id="4.2.1.1"/>
    </reaction>
</comment>
<dbReference type="Pfam" id="PF00194">
    <property type="entry name" value="Carb_anhydrase"/>
    <property type="match status" value="1"/>
</dbReference>
<dbReference type="InterPro" id="IPR001148">
    <property type="entry name" value="CA_dom"/>
</dbReference>
<dbReference type="InterPro" id="IPR018338">
    <property type="entry name" value="Carbonic_anhydrase_a-class_CS"/>
</dbReference>
<dbReference type="InterPro" id="IPR036398">
    <property type="entry name" value="CA_dom_sf"/>
</dbReference>
<accession>A0A8K0KMI2</accession>
<dbReference type="InterPro" id="IPR023561">
    <property type="entry name" value="Carbonic_anhydrase_a-class"/>
</dbReference>
<evidence type="ECO:0000313" key="7">
    <source>
        <dbReference type="Proteomes" id="UP000792457"/>
    </source>
</evidence>
<comment type="caution">
    <text evidence="6">The sequence shown here is derived from an EMBL/GenBank/DDBJ whole genome shotgun (WGS) entry which is preliminary data.</text>
</comment>
<dbReference type="GO" id="GO:0004089">
    <property type="term" value="F:carbonate dehydratase activity"/>
    <property type="evidence" value="ECO:0007669"/>
    <property type="project" value="UniProtKB-UniRule"/>
</dbReference>
<protein>
    <recommendedName>
        <fullName evidence="4">Carbonic anhydrase</fullName>
        <ecNumber evidence="4">4.2.1.1</ecNumber>
    </recommendedName>
</protein>
<name>A0A8K0KMI2_LADFU</name>
<dbReference type="EC" id="4.2.1.1" evidence="4"/>
<dbReference type="SMART" id="SM01057">
    <property type="entry name" value="Carb_anhydrase"/>
    <property type="match status" value="1"/>
</dbReference>
<dbReference type="Gene3D" id="3.10.200.10">
    <property type="entry name" value="Alpha carbonic anhydrase"/>
    <property type="match status" value="1"/>
</dbReference>
<evidence type="ECO:0000313" key="6">
    <source>
        <dbReference type="EMBL" id="KAG8236516.1"/>
    </source>
</evidence>
<dbReference type="AlphaFoldDB" id="A0A8K0KMI2"/>
<comment type="function">
    <text evidence="4">Reversible hydration of carbon dioxide.</text>
</comment>
<keyword evidence="2 4" id="KW-0479">Metal-binding</keyword>
<evidence type="ECO:0000256" key="2">
    <source>
        <dbReference type="ARBA" id="ARBA00022723"/>
    </source>
</evidence>
<dbReference type="GO" id="GO:0008270">
    <property type="term" value="F:zinc ion binding"/>
    <property type="evidence" value="ECO:0007669"/>
    <property type="project" value="UniProtKB-UniRule"/>
</dbReference>
<gene>
    <name evidence="6" type="ORF">J437_LFUL012802</name>
</gene>
<organism evidence="6 7">
    <name type="scientific">Ladona fulva</name>
    <name type="common">Scarce chaser dragonfly</name>
    <name type="synonym">Libellula fulva</name>
    <dbReference type="NCBI Taxonomy" id="123851"/>
    <lineage>
        <taxon>Eukaryota</taxon>
        <taxon>Metazoa</taxon>
        <taxon>Ecdysozoa</taxon>
        <taxon>Arthropoda</taxon>
        <taxon>Hexapoda</taxon>
        <taxon>Insecta</taxon>
        <taxon>Pterygota</taxon>
        <taxon>Palaeoptera</taxon>
        <taxon>Odonata</taxon>
        <taxon>Epiprocta</taxon>
        <taxon>Anisoptera</taxon>
        <taxon>Libelluloidea</taxon>
        <taxon>Libellulidae</taxon>
        <taxon>Ladona</taxon>
    </lineage>
</organism>
<comment type="similarity">
    <text evidence="1 4">Belongs to the alpha-carbonic anhydrase family.</text>
</comment>
<dbReference type="OrthoDB" id="429145at2759"/>
<sequence length="294" mass="33612">MKFEIPRKKGNKIGPLLWPDEYASCNGDRQSPININLPAALHLSKEYNLIFKRHNILPNRMLLKNTGRTVVVKAAWNNGKRPTIKGGILDGEYIFHEIHFHWGATNFEPSEHLINGYSFPLEMHLVHYKKKYETIKNAKDYNDGLAIVAYVFEAGDVDNPILQNIIGNLPNIPTPSSSPVELTPFKISKLAPMFNKDFATYQGSLTMPPCSEIVIWILYLKPLKASCDQVEQFRLIQDRHENLIKRNFRPVQRLNGRKILIDGQNEKPKDLEGCSKAIFRKASNLVCFLVTETE</sequence>
<dbReference type="CDD" id="cd00326">
    <property type="entry name" value="alpha_CA"/>
    <property type="match status" value="1"/>
</dbReference>
<dbReference type="EMBL" id="KZ309036">
    <property type="protein sequence ID" value="KAG8236516.1"/>
    <property type="molecule type" value="Genomic_DNA"/>
</dbReference>
<comment type="cofactor">
    <cofactor evidence="4">
        <name>Zn(2+)</name>
        <dbReference type="ChEBI" id="CHEBI:29105"/>
    </cofactor>
</comment>
<dbReference type="PROSITE" id="PS51144">
    <property type="entry name" value="ALPHA_CA_2"/>
    <property type="match status" value="1"/>
</dbReference>
<feature type="domain" description="Alpha-carbonic anhydrase" evidence="5">
    <location>
        <begin position="1"/>
        <end position="263"/>
    </location>
</feature>
<reference evidence="6" key="2">
    <citation type="submission" date="2017-10" db="EMBL/GenBank/DDBJ databases">
        <title>Ladona fulva Genome sequencing and assembly.</title>
        <authorList>
            <person name="Murali S."/>
            <person name="Richards S."/>
            <person name="Bandaranaike D."/>
            <person name="Bellair M."/>
            <person name="Blankenburg K."/>
            <person name="Chao H."/>
            <person name="Dinh H."/>
            <person name="Doddapaneni H."/>
            <person name="Dugan-Rocha S."/>
            <person name="Elkadiri S."/>
            <person name="Gnanaolivu R."/>
            <person name="Hernandez B."/>
            <person name="Skinner E."/>
            <person name="Javaid M."/>
            <person name="Lee S."/>
            <person name="Li M."/>
            <person name="Ming W."/>
            <person name="Munidasa M."/>
            <person name="Muniz J."/>
            <person name="Nguyen L."/>
            <person name="Hughes D."/>
            <person name="Osuji N."/>
            <person name="Pu L.-L."/>
            <person name="Puazo M."/>
            <person name="Qu C."/>
            <person name="Quiroz J."/>
            <person name="Raj R."/>
            <person name="Weissenberger G."/>
            <person name="Xin Y."/>
            <person name="Zou X."/>
            <person name="Han Y."/>
            <person name="Worley K."/>
            <person name="Muzny D."/>
            <person name="Gibbs R."/>
        </authorList>
    </citation>
    <scope>NUCLEOTIDE SEQUENCE</scope>
    <source>
        <strain evidence="6">Sampled in the wild</strain>
    </source>
</reference>
<dbReference type="PROSITE" id="PS00162">
    <property type="entry name" value="ALPHA_CA_1"/>
    <property type="match status" value="1"/>
</dbReference>
<keyword evidence="4" id="KW-0456">Lyase</keyword>
<dbReference type="PANTHER" id="PTHR18952">
    <property type="entry name" value="CARBONIC ANHYDRASE"/>
    <property type="match status" value="1"/>
</dbReference>
<dbReference type="GO" id="GO:0005737">
    <property type="term" value="C:cytoplasm"/>
    <property type="evidence" value="ECO:0007669"/>
    <property type="project" value="TreeGrafter"/>
</dbReference>
<dbReference type="Proteomes" id="UP000792457">
    <property type="component" value="Unassembled WGS sequence"/>
</dbReference>
<proteinExistence type="inferred from homology"/>